<dbReference type="Proteomes" id="UP000239895">
    <property type="component" value="Unassembled WGS sequence"/>
</dbReference>
<sequence length="161" mass="17816">MVHLTTHDHDGDLAVFLIGARINKLWRPDGWWPALAAMGPMLRELYQDPGSGFLGATTLIGARGPTVVQYWRSVEDVYRYANADERKHRPAWVEFYRRAKRVPGAVGVWHETFSVPAGGHETLYVGVPGAMGLAAATGVVPASSRGRTARERLRHRSERSG</sequence>
<accession>A0ABX5E9J2</accession>
<organism evidence="2 3">
    <name type="scientific">Isoptericola halotolerans</name>
    <dbReference type="NCBI Taxonomy" id="300560"/>
    <lineage>
        <taxon>Bacteria</taxon>
        <taxon>Bacillati</taxon>
        <taxon>Actinomycetota</taxon>
        <taxon>Actinomycetes</taxon>
        <taxon>Micrococcales</taxon>
        <taxon>Promicromonosporaceae</taxon>
        <taxon>Isoptericola</taxon>
    </lineage>
</organism>
<dbReference type="Pfam" id="PF13826">
    <property type="entry name" value="Monooxy_af470-like"/>
    <property type="match status" value="1"/>
</dbReference>
<reference evidence="2 3" key="1">
    <citation type="submission" date="2018-03" db="EMBL/GenBank/DDBJ databases">
        <title>Comparative analysis of microorganisms from saline springs in Andes Mountain Range, Colombia.</title>
        <authorList>
            <person name="Rubin E."/>
        </authorList>
    </citation>
    <scope>NUCLEOTIDE SEQUENCE [LARGE SCALE GENOMIC DNA]</scope>
    <source>
        <strain evidence="2 3">CG 23</strain>
    </source>
</reference>
<comment type="caution">
    <text evidence="2">The sequence shown here is derived from an EMBL/GenBank/DDBJ whole genome shotgun (WGS) entry which is preliminary data.</text>
</comment>
<gene>
    <name evidence="2" type="ORF">BCL65_11515</name>
</gene>
<feature type="compositionally biased region" description="Basic residues" evidence="1">
    <location>
        <begin position="152"/>
        <end position="161"/>
    </location>
</feature>
<feature type="region of interest" description="Disordered" evidence="1">
    <location>
        <begin position="141"/>
        <end position="161"/>
    </location>
</feature>
<keyword evidence="3" id="KW-1185">Reference proteome</keyword>
<protein>
    <submittedName>
        <fullName evidence="2">Uncharacterized protein DUF4188</fullName>
    </submittedName>
</protein>
<dbReference type="InterPro" id="IPR025444">
    <property type="entry name" value="Monooxy_af470"/>
</dbReference>
<dbReference type="RefSeq" id="WP_181340746.1">
    <property type="nucleotide sequence ID" value="NZ_PVTX01000015.1"/>
</dbReference>
<name>A0ABX5E9J2_9MICO</name>
<dbReference type="EMBL" id="PVTX01000015">
    <property type="protein sequence ID" value="PRZ03148.1"/>
    <property type="molecule type" value="Genomic_DNA"/>
</dbReference>
<evidence type="ECO:0000256" key="1">
    <source>
        <dbReference type="SAM" id="MobiDB-lite"/>
    </source>
</evidence>
<evidence type="ECO:0000313" key="3">
    <source>
        <dbReference type="Proteomes" id="UP000239895"/>
    </source>
</evidence>
<proteinExistence type="predicted"/>
<evidence type="ECO:0000313" key="2">
    <source>
        <dbReference type="EMBL" id="PRZ03148.1"/>
    </source>
</evidence>